<evidence type="ECO:0000256" key="8">
    <source>
        <dbReference type="ARBA" id="ARBA00022989"/>
    </source>
</evidence>
<evidence type="ECO:0000313" key="16">
    <source>
        <dbReference type="Proteomes" id="UP001175228"/>
    </source>
</evidence>
<keyword evidence="8 14" id="KW-1133">Transmembrane helix</keyword>
<comment type="pathway">
    <text evidence="2 14">Lipid metabolism; fatty acid biosynthesis.</text>
</comment>
<dbReference type="Gene3D" id="3.30.559.10">
    <property type="entry name" value="Chloramphenicol acetyltransferase-like domain"/>
    <property type="match status" value="2"/>
</dbReference>
<keyword evidence="7 14" id="KW-0276">Fatty acid metabolism</keyword>
<dbReference type="Pfam" id="PF02458">
    <property type="entry name" value="Transferase"/>
    <property type="match status" value="1"/>
</dbReference>
<dbReference type="PANTHER" id="PTHR11035:SF3">
    <property type="entry name" value="VERY-LONG-CHAIN (3R)-3-HYDROXYACYL-COA DEHYDRATASE"/>
    <property type="match status" value="1"/>
</dbReference>
<gene>
    <name evidence="15" type="ORF">EDD18DRAFT_1098314</name>
</gene>
<evidence type="ECO:0000256" key="9">
    <source>
        <dbReference type="ARBA" id="ARBA00023098"/>
    </source>
</evidence>
<evidence type="ECO:0000256" key="2">
    <source>
        <dbReference type="ARBA" id="ARBA00005194"/>
    </source>
</evidence>
<keyword evidence="14" id="KW-0256">Endoplasmic reticulum</keyword>
<evidence type="ECO:0000256" key="7">
    <source>
        <dbReference type="ARBA" id="ARBA00022832"/>
    </source>
</evidence>
<keyword evidence="15" id="KW-0808">Transferase</keyword>
<feature type="transmembrane region" description="Helical" evidence="14">
    <location>
        <begin position="463"/>
        <end position="488"/>
    </location>
</feature>
<dbReference type="GO" id="GO:0016740">
    <property type="term" value="F:transferase activity"/>
    <property type="evidence" value="ECO:0007669"/>
    <property type="project" value="UniProtKB-KW"/>
</dbReference>
<evidence type="ECO:0000256" key="6">
    <source>
        <dbReference type="ARBA" id="ARBA00022692"/>
    </source>
</evidence>
<keyword evidence="11 14" id="KW-0275">Fatty acid biosynthesis</keyword>
<comment type="subcellular location">
    <subcellularLocation>
        <location evidence="14">Endoplasmic reticulum membrane</location>
        <topology evidence="14">Multi-pass membrane protein</topology>
    </subcellularLocation>
    <subcellularLocation>
        <location evidence="1">Membrane</location>
        <topology evidence="1">Multi-pass membrane protein</topology>
    </subcellularLocation>
</comment>
<sequence>MTSDSVSVILQHTVRCANEGSWTSLESPFRLGPLDQLVAPSVPIAVVFVYAPSPDVELIPVERLERSLTLLLDYYPHLTGRLQINPSDGTPEISRLGTGAELFVARCSERLDRLDHIELPNLPGAGNALLAPFDPSLEGVCRDPIFTVQHTRFACGGVALGVRQHHITGDAEGFFQLVNDLAELYRTSSLAHPPHIRSHLSELTPEERAAGLDLKQSEYYVEERPAFTSYPVAAPNTGRFLRFSGSELSALKARATDPSSDGWVSTFDALCAHLYQRVYRARLKLRAHDPTLPEMSPPDFLTPVNLRSRIGLPPRYFPNALHCQYTSLSHETLANGPLWQVAKALHDLTRTPSTTSKEEVDRTYRWVAAQPEKRKIKQGFRYGSGLLMLSQWNKMDMYAGSVFDVAPVLVAPPFTPISLLDGLGYFIPTREQGDDIDVALSLSEPVWEFFDKDAAKQSTLVKYYLVTYNVLSTLGWSWVLILTLVHVFNLDGKSATIQPTTTSAFSRIITSLPFVHAERIYPSYVEYRLPHVLQPIYRRATTTYWRVGTVTAFVQSCAILEVVHVLLGWVASRLYAIWGVTEPFPPVCSNPLYTTMVFAWSATEVVRYSFYASTLLGHEPKQLLYLRYTLFYVLYPLGASSEAFLNYATLPTSSPVPSWLSWAQGMWKPTDYIRGLLFLIWWPGLYIMYTHMIVQRRKVLGPGKGAKAN</sequence>
<keyword evidence="5 14" id="KW-0444">Lipid biosynthesis</keyword>
<dbReference type="GO" id="GO:0030497">
    <property type="term" value="P:fatty acid elongation"/>
    <property type="evidence" value="ECO:0007669"/>
    <property type="project" value="TreeGrafter"/>
</dbReference>
<dbReference type="InterPro" id="IPR007482">
    <property type="entry name" value="Tyr_Pase-like_PTPLA"/>
</dbReference>
<comment type="function">
    <text evidence="14">Catalyzes the third of the four reactions of the long-chain fatty acids elongation cycle. This endoplasmic reticulum-bound enzymatic process, allows the addition of two carbons to the chain of long- and very long-chain fatty acids/VLCFAs per cycle. This enzyme catalyzes the dehydration of the 3-hydroxyacyl-CoA intermediate into trans-2,3-enoyl-CoA, within each cycle of fatty acid elongation. Thereby, it participates to the production of VLCFAs of different chain lengths that are involved in multiple biological processes as precursors of membrane lipids and lipid mediators.</text>
</comment>
<evidence type="ECO:0000256" key="11">
    <source>
        <dbReference type="ARBA" id="ARBA00023160"/>
    </source>
</evidence>
<keyword evidence="12 14" id="KW-0456">Lyase</keyword>
<feature type="transmembrane region" description="Helical" evidence="14">
    <location>
        <begin position="672"/>
        <end position="689"/>
    </location>
</feature>
<evidence type="ECO:0000256" key="5">
    <source>
        <dbReference type="ARBA" id="ARBA00022516"/>
    </source>
</evidence>
<accession>A0AA39QKX7</accession>
<protein>
    <recommendedName>
        <fullName evidence="4 14">Very-long-chain (3R)-3-hydroxyacyl-CoA dehydratase</fullName>
        <ecNumber evidence="4 14">4.2.1.134</ecNumber>
    </recommendedName>
</protein>
<dbReference type="EC" id="4.2.1.134" evidence="4 14"/>
<keyword evidence="16" id="KW-1185">Reference proteome</keyword>
<dbReference type="Pfam" id="PF04387">
    <property type="entry name" value="PTPLA"/>
    <property type="match status" value="1"/>
</dbReference>
<organism evidence="15 16">
    <name type="scientific">Armillaria luteobubalina</name>
    <dbReference type="NCBI Taxonomy" id="153913"/>
    <lineage>
        <taxon>Eukaryota</taxon>
        <taxon>Fungi</taxon>
        <taxon>Dikarya</taxon>
        <taxon>Basidiomycota</taxon>
        <taxon>Agaricomycotina</taxon>
        <taxon>Agaricomycetes</taxon>
        <taxon>Agaricomycetidae</taxon>
        <taxon>Agaricales</taxon>
        <taxon>Marasmiineae</taxon>
        <taxon>Physalacriaceae</taxon>
        <taxon>Armillaria</taxon>
    </lineage>
</organism>
<dbReference type="GO" id="GO:0042761">
    <property type="term" value="P:very long-chain fatty acid biosynthetic process"/>
    <property type="evidence" value="ECO:0007669"/>
    <property type="project" value="TreeGrafter"/>
</dbReference>
<dbReference type="SUPFAM" id="SSF52777">
    <property type="entry name" value="CoA-dependent acyltransferases"/>
    <property type="match status" value="1"/>
</dbReference>
<evidence type="ECO:0000256" key="1">
    <source>
        <dbReference type="ARBA" id="ARBA00004141"/>
    </source>
</evidence>
<dbReference type="AlphaFoldDB" id="A0AA39QKX7"/>
<dbReference type="InterPro" id="IPR023213">
    <property type="entry name" value="CAT-like_dom_sf"/>
</dbReference>
<name>A0AA39QKX7_9AGAR</name>
<evidence type="ECO:0000256" key="3">
    <source>
        <dbReference type="ARBA" id="ARBA00007811"/>
    </source>
</evidence>
<keyword evidence="9 14" id="KW-0443">Lipid metabolism</keyword>
<reference evidence="15" key="1">
    <citation type="submission" date="2023-06" db="EMBL/GenBank/DDBJ databases">
        <authorList>
            <consortium name="Lawrence Berkeley National Laboratory"/>
            <person name="Ahrendt S."/>
            <person name="Sahu N."/>
            <person name="Indic B."/>
            <person name="Wong-Bajracharya J."/>
            <person name="Merenyi Z."/>
            <person name="Ke H.-M."/>
            <person name="Monk M."/>
            <person name="Kocsube S."/>
            <person name="Drula E."/>
            <person name="Lipzen A."/>
            <person name="Balint B."/>
            <person name="Henrissat B."/>
            <person name="Andreopoulos B."/>
            <person name="Martin F.M."/>
            <person name="Harder C.B."/>
            <person name="Rigling D."/>
            <person name="Ford K.L."/>
            <person name="Foster G.D."/>
            <person name="Pangilinan J."/>
            <person name="Papanicolaou A."/>
            <person name="Barry K."/>
            <person name="LaButti K."/>
            <person name="Viragh M."/>
            <person name="Koriabine M."/>
            <person name="Yan M."/>
            <person name="Riley R."/>
            <person name="Champramary S."/>
            <person name="Plett K.L."/>
            <person name="Tsai I.J."/>
            <person name="Slot J."/>
            <person name="Sipos G."/>
            <person name="Plett J."/>
            <person name="Nagy L.G."/>
            <person name="Grigoriev I.V."/>
        </authorList>
    </citation>
    <scope>NUCLEOTIDE SEQUENCE</scope>
    <source>
        <strain evidence="15">HWK02</strain>
    </source>
</reference>
<feature type="transmembrane region" description="Helical" evidence="14">
    <location>
        <begin position="547"/>
        <end position="571"/>
    </location>
</feature>
<evidence type="ECO:0000256" key="14">
    <source>
        <dbReference type="RuleBase" id="RU363109"/>
    </source>
</evidence>
<comment type="similarity">
    <text evidence="3 14">Belongs to the very long-chain fatty acids dehydratase HACD family.</text>
</comment>
<proteinExistence type="inferred from homology"/>
<evidence type="ECO:0000256" key="10">
    <source>
        <dbReference type="ARBA" id="ARBA00023136"/>
    </source>
</evidence>
<keyword evidence="10 14" id="KW-0472">Membrane</keyword>
<dbReference type="PANTHER" id="PTHR11035">
    <property type="entry name" value="VERY-LONG-CHAIN (3R)-3-HYDROXYACYL-COA DEHYDRATASE"/>
    <property type="match status" value="1"/>
</dbReference>
<dbReference type="Proteomes" id="UP001175228">
    <property type="component" value="Unassembled WGS sequence"/>
</dbReference>
<comment type="caution">
    <text evidence="15">The sequence shown here is derived from an EMBL/GenBank/DDBJ whole genome shotgun (WGS) entry which is preliminary data.</text>
</comment>
<evidence type="ECO:0000313" key="15">
    <source>
        <dbReference type="EMBL" id="KAK0504850.1"/>
    </source>
</evidence>
<feature type="transmembrane region" description="Helical" evidence="14">
    <location>
        <begin position="630"/>
        <end position="652"/>
    </location>
</feature>
<dbReference type="GO" id="GO:0005789">
    <property type="term" value="C:endoplasmic reticulum membrane"/>
    <property type="evidence" value="ECO:0007669"/>
    <property type="project" value="UniProtKB-SubCell"/>
</dbReference>
<evidence type="ECO:0000256" key="12">
    <source>
        <dbReference type="ARBA" id="ARBA00023239"/>
    </source>
</evidence>
<comment type="catalytic activity">
    <reaction evidence="13 14">
        <text>a very-long-chain (3R)-3-hydroxyacyl-CoA = a very-long-chain (2E)-enoyl-CoA + H2O</text>
        <dbReference type="Rhea" id="RHEA:45812"/>
        <dbReference type="ChEBI" id="CHEBI:15377"/>
        <dbReference type="ChEBI" id="CHEBI:83728"/>
        <dbReference type="ChEBI" id="CHEBI:85440"/>
        <dbReference type="EC" id="4.2.1.134"/>
    </reaction>
</comment>
<feature type="transmembrane region" description="Helical" evidence="14">
    <location>
        <begin position="591"/>
        <end position="610"/>
    </location>
</feature>
<dbReference type="GO" id="GO:0030148">
    <property type="term" value="P:sphingolipid biosynthetic process"/>
    <property type="evidence" value="ECO:0007669"/>
    <property type="project" value="TreeGrafter"/>
</dbReference>
<evidence type="ECO:0000256" key="4">
    <source>
        <dbReference type="ARBA" id="ARBA00013122"/>
    </source>
</evidence>
<dbReference type="GO" id="GO:0102158">
    <property type="term" value="F:very-long-chain (3R)-3-hydroxyacyl-CoA dehydratase activity"/>
    <property type="evidence" value="ECO:0007669"/>
    <property type="project" value="UniProtKB-EC"/>
</dbReference>
<dbReference type="EMBL" id="JAUEPU010000002">
    <property type="protein sequence ID" value="KAK0504850.1"/>
    <property type="molecule type" value="Genomic_DNA"/>
</dbReference>
<keyword evidence="6 14" id="KW-0812">Transmembrane</keyword>
<evidence type="ECO:0000256" key="13">
    <source>
        <dbReference type="ARBA" id="ARBA00036671"/>
    </source>
</evidence>